<accession>A0AA39G9N2</accession>
<comment type="similarity">
    <text evidence="2">Belongs to the PA-phosphatase related phosphoesterase family.</text>
</comment>
<feature type="transmembrane region" description="Helical" evidence="7">
    <location>
        <begin position="118"/>
        <end position="137"/>
    </location>
</feature>
<name>A0AA39G9N2_SARSR</name>
<dbReference type="CDD" id="cd03390">
    <property type="entry name" value="PAP2_containing_1_like"/>
    <property type="match status" value="1"/>
</dbReference>
<keyword evidence="10" id="KW-1185">Reference proteome</keyword>
<feature type="transmembrane region" description="Helical" evidence="7">
    <location>
        <begin position="332"/>
        <end position="350"/>
    </location>
</feature>
<feature type="domain" description="Phosphatidic acid phosphatase type 2/haloperoxidase" evidence="8">
    <location>
        <begin position="124"/>
        <end position="355"/>
    </location>
</feature>
<feature type="transmembrane region" description="Helical" evidence="7">
    <location>
        <begin position="208"/>
        <end position="226"/>
    </location>
</feature>
<dbReference type="EMBL" id="JAPDFR010000009">
    <property type="protein sequence ID" value="KAK0383273.1"/>
    <property type="molecule type" value="Genomic_DNA"/>
</dbReference>
<reference evidence="9" key="1">
    <citation type="submission" date="2022-10" db="EMBL/GenBank/DDBJ databases">
        <title>Determination and structural analysis of whole genome sequence of Sarocladium strictum F4-1.</title>
        <authorList>
            <person name="Hu L."/>
            <person name="Jiang Y."/>
        </authorList>
    </citation>
    <scope>NUCLEOTIDE SEQUENCE</scope>
    <source>
        <strain evidence="9">F4-1</strain>
    </source>
</reference>
<dbReference type="GO" id="GO:0046839">
    <property type="term" value="P:phospholipid dephosphorylation"/>
    <property type="evidence" value="ECO:0007669"/>
    <property type="project" value="TreeGrafter"/>
</dbReference>
<dbReference type="SUPFAM" id="SSF48317">
    <property type="entry name" value="Acid phosphatase/Vanadium-dependent haloperoxidase"/>
    <property type="match status" value="1"/>
</dbReference>
<dbReference type="PANTHER" id="PTHR10165:SF154">
    <property type="entry name" value="PAP2 DOMAIN PROTEIN (AFU_ORTHOLOGUE AFUA_1G09730)"/>
    <property type="match status" value="1"/>
</dbReference>
<feature type="compositionally biased region" description="Polar residues" evidence="6">
    <location>
        <begin position="256"/>
        <end position="278"/>
    </location>
</feature>
<evidence type="ECO:0000256" key="2">
    <source>
        <dbReference type="ARBA" id="ARBA00008816"/>
    </source>
</evidence>
<feature type="region of interest" description="Disordered" evidence="6">
    <location>
        <begin position="250"/>
        <end position="280"/>
    </location>
</feature>
<organism evidence="9 10">
    <name type="scientific">Sarocladium strictum</name>
    <name type="common">Black bundle disease fungus</name>
    <name type="synonym">Acremonium strictum</name>
    <dbReference type="NCBI Taxonomy" id="5046"/>
    <lineage>
        <taxon>Eukaryota</taxon>
        <taxon>Fungi</taxon>
        <taxon>Dikarya</taxon>
        <taxon>Ascomycota</taxon>
        <taxon>Pezizomycotina</taxon>
        <taxon>Sordariomycetes</taxon>
        <taxon>Hypocreomycetidae</taxon>
        <taxon>Hypocreales</taxon>
        <taxon>Sarocladiaceae</taxon>
        <taxon>Sarocladium</taxon>
    </lineage>
</organism>
<keyword evidence="4 7" id="KW-1133">Transmembrane helix</keyword>
<dbReference type="InterPro" id="IPR000326">
    <property type="entry name" value="PAP2/HPO"/>
</dbReference>
<dbReference type="PANTHER" id="PTHR10165">
    <property type="entry name" value="LIPID PHOSPHATE PHOSPHATASE"/>
    <property type="match status" value="1"/>
</dbReference>
<sequence>MSGGYKKMVGSGRLSAVRSGFSVRLFLSYALDWILVVAFGFLALGLGFVTPNKRPFSLTDPNISFPFTESEACPSWLLVVLNAGVPIIGIFIVSLIFVPGATVPRDTPKTLIWKRKLWELHVGLLGLALSLVVAWFFTQGTKNWFGKPRPDLLARCEPDFENAARYAIGGFVGEAATGRLYSADICQQTDKGKLDDGFRSYPSGHSSSAAAGLVYLSLFLASKFAVNIPFVPSGDSVTNSLSRAAFPSRMQRNEDTYSTSNSQEAQWNDQSGTPSPTTGKVAYSNAKHNAQIQAERLQAAAPPVYLLCITFAPFCASIWIASSRWYDFRHHGFDILFGYLMGVATAYFAFRLYHMPMRDGAGWAWGPRSDARAFWAGVGRLGYAGERRDIGDMASKRHDGVSAAGPAEDYRPAGSGALTHANGITQQNGITRNDEPHAYSGQEDYGVARPYGTAEYQDVNLQRHEEEMPRDVEMHPMNNRI</sequence>
<feature type="transmembrane region" description="Helical" evidence="7">
    <location>
        <begin position="304"/>
        <end position="326"/>
    </location>
</feature>
<dbReference type="Proteomes" id="UP001175261">
    <property type="component" value="Unassembled WGS sequence"/>
</dbReference>
<evidence type="ECO:0000256" key="1">
    <source>
        <dbReference type="ARBA" id="ARBA00004141"/>
    </source>
</evidence>
<evidence type="ECO:0000256" key="5">
    <source>
        <dbReference type="ARBA" id="ARBA00023136"/>
    </source>
</evidence>
<keyword evidence="3 7" id="KW-0812">Transmembrane</keyword>
<feature type="transmembrane region" description="Helical" evidence="7">
    <location>
        <begin position="21"/>
        <end position="49"/>
    </location>
</feature>
<dbReference type="Gene3D" id="1.20.144.10">
    <property type="entry name" value="Phosphatidic acid phosphatase type 2/haloperoxidase"/>
    <property type="match status" value="1"/>
</dbReference>
<evidence type="ECO:0000256" key="7">
    <source>
        <dbReference type="SAM" id="Phobius"/>
    </source>
</evidence>
<dbReference type="GO" id="GO:0016020">
    <property type="term" value="C:membrane"/>
    <property type="evidence" value="ECO:0007669"/>
    <property type="project" value="UniProtKB-SubCell"/>
</dbReference>
<dbReference type="Pfam" id="PF01569">
    <property type="entry name" value="PAP2"/>
    <property type="match status" value="1"/>
</dbReference>
<dbReference type="InterPro" id="IPR036938">
    <property type="entry name" value="PAP2/HPO_sf"/>
</dbReference>
<dbReference type="AlphaFoldDB" id="A0AA39G9N2"/>
<keyword evidence="5 7" id="KW-0472">Membrane</keyword>
<evidence type="ECO:0000313" key="10">
    <source>
        <dbReference type="Proteomes" id="UP001175261"/>
    </source>
</evidence>
<evidence type="ECO:0000256" key="6">
    <source>
        <dbReference type="SAM" id="MobiDB-lite"/>
    </source>
</evidence>
<comment type="subcellular location">
    <subcellularLocation>
        <location evidence="1">Membrane</location>
        <topology evidence="1">Multi-pass membrane protein</topology>
    </subcellularLocation>
</comment>
<evidence type="ECO:0000256" key="4">
    <source>
        <dbReference type="ARBA" id="ARBA00022989"/>
    </source>
</evidence>
<comment type="caution">
    <text evidence="9">The sequence shown here is derived from an EMBL/GenBank/DDBJ whole genome shotgun (WGS) entry which is preliminary data.</text>
</comment>
<dbReference type="GO" id="GO:0006644">
    <property type="term" value="P:phospholipid metabolic process"/>
    <property type="evidence" value="ECO:0007669"/>
    <property type="project" value="InterPro"/>
</dbReference>
<dbReference type="InterPro" id="IPR043216">
    <property type="entry name" value="PAP-like"/>
</dbReference>
<feature type="transmembrane region" description="Helical" evidence="7">
    <location>
        <begin position="76"/>
        <end position="98"/>
    </location>
</feature>
<proteinExistence type="inferred from homology"/>
<gene>
    <name evidence="9" type="ORF">NLU13_9186</name>
</gene>
<evidence type="ECO:0000313" key="9">
    <source>
        <dbReference type="EMBL" id="KAK0383273.1"/>
    </source>
</evidence>
<evidence type="ECO:0000259" key="8">
    <source>
        <dbReference type="Pfam" id="PF01569"/>
    </source>
</evidence>
<protein>
    <recommendedName>
        <fullName evidence="8">Phosphatidic acid phosphatase type 2/haloperoxidase domain-containing protein</fullName>
    </recommendedName>
</protein>
<dbReference type="GO" id="GO:0008195">
    <property type="term" value="F:phosphatidate phosphatase activity"/>
    <property type="evidence" value="ECO:0007669"/>
    <property type="project" value="TreeGrafter"/>
</dbReference>
<evidence type="ECO:0000256" key="3">
    <source>
        <dbReference type="ARBA" id="ARBA00022692"/>
    </source>
</evidence>